<protein>
    <submittedName>
        <fullName evidence="2">Uncharacterized protein</fullName>
    </submittedName>
</protein>
<keyword evidence="3" id="KW-1185">Reference proteome</keyword>
<feature type="signal peptide" evidence="1">
    <location>
        <begin position="1"/>
        <end position="21"/>
    </location>
</feature>
<evidence type="ECO:0000256" key="1">
    <source>
        <dbReference type="SAM" id="SignalP"/>
    </source>
</evidence>
<name>A0A8J2JWX5_9HEXA</name>
<dbReference type="AlphaFoldDB" id="A0A8J2JWX5"/>
<gene>
    <name evidence="2" type="ORF">AFUS01_LOCUS17735</name>
</gene>
<dbReference type="OrthoDB" id="8190309at2759"/>
<comment type="caution">
    <text evidence="2">The sequence shown here is derived from an EMBL/GenBank/DDBJ whole genome shotgun (WGS) entry which is preliminary data.</text>
</comment>
<feature type="non-terminal residue" evidence="2">
    <location>
        <position position="166"/>
    </location>
</feature>
<evidence type="ECO:0000313" key="2">
    <source>
        <dbReference type="EMBL" id="CAG7728993.1"/>
    </source>
</evidence>
<sequence>MSGRRNVGLLCMFLLVGTTYARKELLQDENGGNSRKTESLRAPADVPVASSISHILRSLTRPSESEKPVHIITKTGVIETNRNGRGGKKLYYGEDLPSPVPSNVPAPVVVSSQTISINTAQGKNNTKRGRSISTVDADGVRTIEGVRVPDDEHDKFHTWRNARVIK</sequence>
<organism evidence="2 3">
    <name type="scientific">Allacma fusca</name>
    <dbReference type="NCBI Taxonomy" id="39272"/>
    <lineage>
        <taxon>Eukaryota</taxon>
        <taxon>Metazoa</taxon>
        <taxon>Ecdysozoa</taxon>
        <taxon>Arthropoda</taxon>
        <taxon>Hexapoda</taxon>
        <taxon>Collembola</taxon>
        <taxon>Symphypleona</taxon>
        <taxon>Sminthuridae</taxon>
        <taxon>Allacma</taxon>
    </lineage>
</organism>
<accession>A0A8J2JWX5</accession>
<dbReference type="Proteomes" id="UP000708208">
    <property type="component" value="Unassembled WGS sequence"/>
</dbReference>
<proteinExistence type="predicted"/>
<feature type="chain" id="PRO_5035315771" evidence="1">
    <location>
        <begin position="22"/>
        <end position="166"/>
    </location>
</feature>
<reference evidence="2" key="1">
    <citation type="submission" date="2021-06" db="EMBL/GenBank/DDBJ databases">
        <authorList>
            <person name="Hodson N. C."/>
            <person name="Mongue J. A."/>
            <person name="Jaron S. K."/>
        </authorList>
    </citation>
    <scope>NUCLEOTIDE SEQUENCE</scope>
</reference>
<dbReference type="EMBL" id="CAJVCH010171771">
    <property type="protein sequence ID" value="CAG7728993.1"/>
    <property type="molecule type" value="Genomic_DNA"/>
</dbReference>
<keyword evidence="1" id="KW-0732">Signal</keyword>
<evidence type="ECO:0000313" key="3">
    <source>
        <dbReference type="Proteomes" id="UP000708208"/>
    </source>
</evidence>